<dbReference type="SUPFAM" id="SSF49785">
    <property type="entry name" value="Galactose-binding domain-like"/>
    <property type="match status" value="1"/>
</dbReference>
<evidence type="ECO:0000256" key="9">
    <source>
        <dbReference type="ARBA" id="ARBA00023277"/>
    </source>
</evidence>
<dbReference type="VEuPathDB" id="FungiDB:BON22_2259"/>
<organism evidence="19">
    <name type="scientific">Cyberlindnera fabianii</name>
    <name type="common">Yeast</name>
    <name type="synonym">Hansenula fabianii</name>
    <dbReference type="NCBI Taxonomy" id="36022"/>
    <lineage>
        <taxon>Eukaryota</taxon>
        <taxon>Fungi</taxon>
        <taxon>Dikarya</taxon>
        <taxon>Ascomycota</taxon>
        <taxon>Saccharomycotina</taxon>
        <taxon>Saccharomycetes</taxon>
        <taxon>Phaffomycetales</taxon>
        <taxon>Phaffomycetaceae</taxon>
        <taxon>Cyberlindnera</taxon>
    </lineage>
</organism>
<reference evidence="19" key="1">
    <citation type="journal article" date="2014" name="Genome Announc.">
        <title>Genome sequence of the yeast Cyberlindnera fabianii (Hansenula fabianii).</title>
        <authorList>
            <person name="Freel K.C."/>
            <person name="Sarilar V."/>
            <person name="Neuveglise C."/>
            <person name="Devillers H."/>
            <person name="Friedrich A."/>
            <person name="Schacherer J."/>
        </authorList>
    </citation>
    <scope>NUCLEOTIDE SEQUENCE</scope>
    <source>
        <strain evidence="19">YJS4271</strain>
    </source>
</reference>
<dbReference type="AlphaFoldDB" id="A0A061AT95"/>
<sequence length="826" mass="94856">MNTFQFTHWQLRLLEGNSAVPQSFPQDHKWLEAHNPSSPITEIFPDLLHHKLIPDPYIDKNEAHVQWVGHQVWEYRSILNIPDSHNGKTIELVMHGLDTFADVYFNGCFIKSTDNMFTRFTHPVELQKGDNEIRIQFRSVFEVKVPYDPADLQEGIKSRMFVRKAQYHFGWDWGPTLVTCGIYRPVEICIYEFNKINDVYVDYVVKDTATGEVQIQVKTETTGNVAVEYTLTKDEKIIWRGNSSNPSATLRKVDLWYPHTHGTPHLYTLTATSLYNTVTTSVGFRKVELVEDPLDEGTAFFFRVNDIDIYTNGCNWIPASSYLTTITPNDYDEWVNLFKRANQNMSRVWGGGVYECDSFYHACDEQGIMVWQDFMFACGQYPGDAKFTESVSIEASQNIARLRNRPCIVIYAGNNEDYQTIEDMGVPEDQFYAKHIYEQVLPDIITEMYGGNKVSYTFGSPWSRNGLSAADLTTGDVHQWNVWHGKELPYQEWSNLAGRFVSEFGMEAFPTYETFKDFITDEKEMFPQSSTVEMHNKAAGFERKLAMYTFQNIHLSGFQLKDWIYATQFMQSECLSEAVLAFRRRWGQKGKRETGGQLVWQMNDTYPVTSWSIVDHYKRPKLAYYGLKRTSNPIVVGVGRTVTATDGTHRGSSLWKIAPKAYKIHTWVNNLSGESIGGTITLEMYYKGQVRKNSYRKQVVISKNATTECFEVPMQEICGTFNPESTIIRATLHSDDVVFAAGAYWPQPLKHYPQPLGTPRVKILGNQVKITSEYPLKAVYLEGRDRYLRFEDNGFDLFPGEEKAISAACASGLSEDEVCVRYHFDC</sequence>
<evidence type="ECO:0000256" key="2">
    <source>
        <dbReference type="ARBA" id="ARBA00004613"/>
    </source>
</evidence>
<dbReference type="EMBL" id="LK052890">
    <property type="protein sequence ID" value="CDR40387.1"/>
    <property type="molecule type" value="Genomic_DNA"/>
</dbReference>
<keyword evidence="21" id="KW-1185">Reference proteome</keyword>
<dbReference type="SUPFAM" id="SSF51445">
    <property type="entry name" value="(Trans)glycosidases"/>
    <property type="match status" value="1"/>
</dbReference>
<dbReference type="InterPro" id="IPR008979">
    <property type="entry name" value="Galactose-bd-like_sf"/>
</dbReference>
<dbReference type="UniPathway" id="UPA00280"/>
<feature type="domain" description="Mannosidase Ig/CBM-like" evidence="17">
    <location>
        <begin position="663"/>
        <end position="751"/>
    </location>
</feature>
<comment type="subcellular location">
    <subcellularLocation>
        <location evidence="2">Secreted</location>
    </subcellularLocation>
</comment>
<name>A0A061AT95_CYBFA</name>
<keyword evidence="11" id="KW-0624">Polysaccharide degradation</keyword>
<evidence type="ECO:0000259" key="16">
    <source>
        <dbReference type="Pfam" id="PF17753"/>
    </source>
</evidence>
<dbReference type="SUPFAM" id="SSF49303">
    <property type="entry name" value="beta-Galactosidase/glucuronidase domain"/>
    <property type="match status" value="2"/>
</dbReference>
<accession>A0A061AT95</accession>
<dbReference type="GO" id="GO:0005576">
    <property type="term" value="C:extracellular region"/>
    <property type="evidence" value="ECO:0007669"/>
    <property type="project" value="UniProtKB-SubCell"/>
</dbReference>
<reference evidence="20" key="3">
    <citation type="submission" date="2017-01" db="EMBL/GenBank/DDBJ databases">
        <authorList>
            <person name="Mah S.A."/>
            <person name="Swanson W.J."/>
            <person name="Moy G.W."/>
            <person name="Vacquier V.D."/>
        </authorList>
    </citation>
    <scope>NUCLEOTIDE SEQUENCE [LARGE SCALE GENOMIC DNA]</scope>
    <source>
        <strain evidence="20">65</strain>
    </source>
</reference>
<keyword evidence="8" id="KW-0325">Glycoprotein</keyword>
<evidence type="ECO:0000256" key="10">
    <source>
        <dbReference type="ARBA" id="ARBA00023295"/>
    </source>
</evidence>
<dbReference type="EC" id="3.2.1.25" evidence="5"/>
<dbReference type="Proteomes" id="UP000189513">
    <property type="component" value="Unassembled WGS sequence"/>
</dbReference>
<dbReference type="GO" id="GO:0000272">
    <property type="term" value="P:polysaccharide catabolic process"/>
    <property type="evidence" value="ECO:0007669"/>
    <property type="project" value="UniProtKB-KW"/>
</dbReference>
<dbReference type="OrthoDB" id="2866996at2759"/>
<comment type="similarity">
    <text evidence="12">Belongs to the glycosyl hydrolase 2 family. Beta-mannosidase B subfamily.</text>
</comment>
<dbReference type="InterPro" id="IPR041625">
    <property type="entry name" value="Beta-mannosidase_Ig"/>
</dbReference>
<gene>
    <name evidence="20" type="ORF">BON22_2259</name>
    <name evidence="19" type="ORF">CYFA0S_05e00210g</name>
</gene>
<dbReference type="InterPro" id="IPR050887">
    <property type="entry name" value="Beta-mannosidase_GH2"/>
</dbReference>
<dbReference type="Gene3D" id="2.60.40.10">
    <property type="entry name" value="Immunoglobulins"/>
    <property type="match status" value="2"/>
</dbReference>
<evidence type="ECO:0000256" key="12">
    <source>
        <dbReference type="ARBA" id="ARBA00038429"/>
    </source>
</evidence>
<dbReference type="Pfam" id="PF00703">
    <property type="entry name" value="Glyco_hydro_2"/>
    <property type="match status" value="1"/>
</dbReference>
<evidence type="ECO:0000256" key="5">
    <source>
        <dbReference type="ARBA" id="ARBA00012754"/>
    </source>
</evidence>
<evidence type="ECO:0000313" key="20">
    <source>
        <dbReference type="EMBL" id="ONH68359.1"/>
    </source>
</evidence>
<dbReference type="InterPro" id="IPR054593">
    <property type="entry name" value="Beta-mannosidase-like_N2"/>
</dbReference>
<evidence type="ECO:0000256" key="11">
    <source>
        <dbReference type="ARBA" id="ARBA00023326"/>
    </source>
</evidence>
<evidence type="ECO:0000259" key="17">
    <source>
        <dbReference type="Pfam" id="PF17786"/>
    </source>
</evidence>
<evidence type="ECO:0000313" key="19">
    <source>
        <dbReference type="EMBL" id="CDR40387.1"/>
    </source>
</evidence>
<dbReference type="OMA" id="KRQWKGP"/>
<dbReference type="Pfam" id="PF17753">
    <property type="entry name" value="Ig_mannosidase"/>
    <property type="match status" value="1"/>
</dbReference>
<evidence type="ECO:0000256" key="8">
    <source>
        <dbReference type="ARBA" id="ARBA00023180"/>
    </source>
</evidence>
<dbReference type="InterPro" id="IPR017853">
    <property type="entry name" value="GH"/>
</dbReference>
<comment type="subunit">
    <text evidence="4">Homodimer.</text>
</comment>
<feature type="domain" description="Glycoside hydrolase family 2 immunoglobulin-like beta-sandwich" evidence="15">
    <location>
        <begin position="195"/>
        <end position="285"/>
    </location>
</feature>
<evidence type="ECO:0000256" key="14">
    <source>
        <dbReference type="ARBA" id="ARBA00041614"/>
    </source>
</evidence>
<comment type="catalytic activity">
    <reaction evidence="1">
        <text>Hydrolysis of terminal, non-reducing beta-D-mannose residues in beta-D-mannosides.</text>
        <dbReference type="EC" id="3.2.1.25"/>
    </reaction>
</comment>
<evidence type="ECO:0000259" key="18">
    <source>
        <dbReference type="Pfam" id="PF22666"/>
    </source>
</evidence>
<feature type="domain" description="Beta-mannosidase-like galactose-binding" evidence="18">
    <location>
        <begin position="28"/>
        <end position="184"/>
    </location>
</feature>
<protein>
    <recommendedName>
        <fullName evidence="13">Beta-mannosidase B</fullName>
        <ecNumber evidence="5">3.2.1.25</ecNumber>
    </recommendedName>
    <alternativeName>
        <fullName evidence="14">Mannanase B</fullName>
    </alternativeName>
</protein>
<evidence type="ECO:0000256" key="13">
    <source>
        <dbReference type="ARBA" id="ARBA00041069"/>
    </source>
</evidence>
<dbReference type="InterPro" id="IPR006102">
    <property type="entry name" value="Ig-like_GH2"/>
</dbReference>
<evidence type="ECO:0000313" key="21">
    <source>
        <dbReference type="Proteomes" id="UP000189513"/>
    </source>
</evidence>
<keyword evidence="7" id="KW-0378">Hydrolase</keyword>
<keyword evidence="10" id="KW-0326">Glycosidase</keyword>
<comment type="pathway">
    <text evidence="3">Glycan metabolism; N-glycan degradation.</text>
</comment>
<keyword evidence="6" id="KW-0964">Secreted</keyword>
<dbReference type="GO" id="GO:0004567">
    <property type="term" value="F:beta-mannosidase activity"/>
    <property type="evidence" value="ECO:0007669"/>
    <property type="project" value="UniProtKB-EC"/>
</dbReference>
<dbReference type="Pfam" id="PF17786">
    <property type="entry name" value="Mannosidase_ig"/>
    <property type="match status" value="1"/>
</dbReference>
<dbReference type="Pfam" id="PF22666">
    <property type="entry name" value="Glyco_hydro_2_N2"/>
    <property type="match status" value="1"/>
</dbReference>
<reference evidence="21" key="2">
    <citation type="journal article" date="2017" name="Genome Announc.">
        <title>Genome sequences of Cyberlindnera fabianii 65, Pichia kudriavzevii 129, and Saccharomyces cerevisiae 131 isolated from fermented masau fruits in Zimbabwe.</title>
        <authorList>
            <person name="van Rijswijck I.M.H."/>
            <person name="Derks M.F.L."/>
            <person name="Abee T."/>
            <person name="de Ridder D."/>
            <person name="Smid E.J."/>
        </authorList>
    </citation>
    <scope>NUCLEOTIDE SEQUENCE [LARGE SCALE GENOMIC DNA]</scope>
    <source>
        <strain evidence="21">65</strain>
    </source>
</reference>
<dbReference type="InterPro" id="IPR013783">
    <property type="entry name" value="Ig-like_fold"/>
</dbReference>
<dbReference type="PANTHER" id="PTHR43730:SF1">
    <property type="entry name" value="BETA-MANNOSIDASE"/>
    <property type="match status" value="1"/>
</dbReference>
<evidence type="ECO:0000259" key="15">
    <source>
        <dbReference type="Pfam" id="PF00703"/>
    </source>
</evidence>
<dbReference type="InterPro" id="IPR036156">
    <property type="entry name" value="Beta-gal/glucu_dom_sf"/>
</dbReference>
<proteinExistence type="inferred from homology"/>
<evidence type="ECO:0000256" key="1">
    <source>
        <dbReference type="ARBA" id="ARBA00000829"/>
    </source>
</evidence>
<dbReference type="PANTHER" id="PTHR43730">
    <property type="entry name" value="BETA-MANNOSIDASE"/>
    <property type="match status" value="1"/>
</dbReference>
<evidence type="ECO:0000256" key="7">
    <source>
        <dbReference type="ARBA" id="ARBA00022801"/>
    </source>
</evidence>
<evidence type="ECO:0000256" key="4">
    <source>
        <dbReference type="ARBA" id="ARBA00011738"/>
    </source>
</evidence>
<dbReference type="EMBL" id="MPUK01000003">
    <property type="protein sequence ID" value="ONH68359.1"/>
    <property type="molecule type" value="Genomic_DNA"/>
</dbReference>
<dbReference type="Gene3D" id="3.20.20.80">
    <property type="entry name" value="Glycosidases"/>
    <property type="match status" value="1"/>
</dbReference>
<dbReference type="Gene3D" id="2.60.120.260">
    <property type="entry name" value="Galactose-binding domain-like"/>
    <property type="match status" value="1"/>
</dbReference>
<dbReference type="FunFam" id="3.20.20.80:FF:000050">
    <property type="entry name" value="Beta-mannosidase B"/>
    <property type="match status" value="1"/>
</dbReference>
<dbReference type="GO" id="GO:0006516">
    <property type="term" value="P:glycoprotein catabolic process"/>
    <property type="evidence" value="ECO:0007669"/>
    <property type="project" value="TreeGrafter"/>
</dbReference>
<evidence type="ECO:0000256" key="6">
    <source>
        <dbReference type="ARBA" id="ARBA00022525"/>
    </source>
</evidence>
<dbReference type="InterPro" id="IPR041447">
    <property type="entry name" value="Mannosidase_ig"/>
</dbReference>
<keyword evidence="9" id="KW-0119">Carbohydrate metabolism</keyword>
<feature type="domain" description="Beta-mannosidase Ig-fold" evidence="16">
    <location>
        <begin position="765"/>
        <end position="809"/>
    </location>
</feature>
<dbReference type="STRING" id="36022.A0A061AT95"/>
<evidence type="ECO:0000256" key="3">
    <source>
        <dbReference type="ARBA" id="ARBA00004740"/>
    </source>
</evidence>